<feature type="region of interest" description="Disordered" evidence="1">
    <location>
        <begin position="1"/>
        <end position="33"/>
    </location>
</feature>
<organism evidence="2 3">
    <name type="scientific">Gossypium tomentosum</name>
    <name type="common">Hawaiian cotton</name>
    <name type="synonym">Gossypium sandvicense</name>
    <dbReference type="NCBI Taxonomy" id="34277"/>
    <lineage>
        <taxon>Eukaryota</taxon>
        <taxon>Viridiplantae</taxon>
        <taxon>Streptophyta</taxon>
        <taxon>Embryophyta</taxon>
        <taxon>Tracheophyta</taxon>
        <taxon>Spermatophyta</taxon>
        <taxon>Magnoliopsida</taxon>
        <taxon>eudicotyledons</taxon>
        <taxon>Gunneridae</taxon>
        <taxon>Pentapetalae</taxon>
        <taxon>rosids</taxon>
        <taxon>malvids</taxon>
        <taxon>Malvales</taxon>
        <taxon>Malvaceae</taxon>
        <taxon>Malvoideae</taxon>
        <taxon>Gossypium</taxon>
    </lineage>
</organism>
<accession>A0A5D2R235</accession>
<name>A0A5D2R235_GOSTO</name>
<reference evidence="2 3" key="1">
    <citation type="submission" date="2019-07" db="EMBL/GenBank/DDBJ databases">
        <title>WGS assembly of Gossypium tomentosum.</title>
        <authorList>
            <person name="Chen Z.J."/>
            <person name="Sreedasyam A."/>
            <person name="Ando A."/>
            <person name="Song Q."/>
            <person name="De L."/>
            <person name="Hulse-Kemp A."/>
            <person name="Ding M."/>
            <person name="Ye W."/>
            <person name="Kirkbride R."/>
            <person name="Jenkins J."/>
            <person name="Plott C."/>
            <person name="Lovell J."/>
            <person name="Lin Y.-M."/>
            <person name="Vaughn R."/>
            <person name="Liu B."/>
            <person name="Li W."/>
            <person name="Simpson S."/>
            <person name="Scheffler B."/>
            <person name="Saski C."/>
            <person name="Grover C."/>
            <person name="Hu G."/>
            <person name="Conover J."/>
            <person name="Carlson J."/>
            <person name="Shu S."/>
            <person name="Boston L."/>
            <person name="Williams M."/>
            <person name="Peterson D."/>
            <person name="Mcgee K."/>
            <person name="Jones D."/>
            <person name="Wendel J."/>
            <person name="Stelly D."/>
            <person name="Grimwood J."/>
            <person name="Schmutz J."/>
        </authorList>
    </citation>
    <scope>NUCLEOTIDE SEQUENCE [LARGE SCALE GENOMIC DNA]</scope>
    <source>
        <strain evidence="2">7179.01</strain>
    </source>
</reference>
<gene>
    <name evidence="2" type="ORF">ES332_A03G041900v1</name>
</gene>
<dbReference type="AlphaFoldDB" id="A0A5D2R235"/>
<proteinExistence type="predicted"/>
<dbReference type="Proteomes" id="UP000322667">
    <property type="component" value="Chromosome A03"/>
</dbReference>
<evidence type="ECO:0000313" key="3">
    <source>
        <dbReference type="Proteomes" id="UP000322667"/>
    </source>
</evidence>
<dbReference type="EMBL" id="CM017612">
    <property type="protein sequence ID" value="TYI34927.1"/>
    <property type="molecule type" value="Genomic_DNA"/>
</dbReference>
<keyword evidence="3" id="KW-1185">Reference proteome</keyword>
<sequence length="33" mass="3574">MADGGGRRRSLAGEADLQREKDEGKLCSFFEGS</sequence>
<evidence type="ECO:0000256" key="1">
    <source>
        <dbReference type="SAM" id="MobiDB-lite"/>
    </source>
</evidence>
<protein>
    <submittedName>
        <fullName evidence="2">Uncharacterized protein</fullName>
    </submittedName>
</protein>
<feature type="compositionally biased region" description="Basic and acidic residues" evidence="1">
    <location>
        <begin position="16"/>
        <end position="25"/>
    </location>
</feature>
<evidence type="ECO:0000313" key="2">
    <source>
        <dbReference type="EMBL" id="TYI34927.1"/>
    </source>
</evidence>